<evidence type="ECO:0000256" key="8">
    <source>
        <dbReference type="ARBA" id="ARBA00023239"/>
    </source>
</evidence>
<keyword evidence="7" id="KW-0457">Lysine biosynthesis</keyword>
<dbReference type="PROSITE" id="PS00665">
    <property type="entry name" value="DHDPS_1"/>
    <property type="match status" value="1"/>
</dbReference>
<comment type="caution">
    <text evidence="11">The sequence shown here is derived from an EMBL/GenBank/DDBJ whole genome shotgun (WGS) entry which is preliminary data.</text>
</comment>
<evidence type="ECO:0000256" key="9">
    <source>
        <dbReference type="ARBA" id="ARBA00023270"/>
    </source>
</evidence>
<evidence type="ECO:0000256" key="7">
    <source>
        <dbReference type="ARBA" id="ARBA00023154"/>
    </source>
</evidence>
<evidence type="ECO:0000256" key="2">
    <source>
        <dbReference type="ARBA" id="ARBA00005120"/>
    </source>
</evidence>
<keyword evidence="9" id="KW-0704">Schiff base</keyword>
<organism evidence="11">
    <name type="scientific">marine sediment metagenome</name>
    <dbReference type="NCBI Taxonomy" id="412755"/>
    <lineage>
        <taxon>unclassified sequences</taxon>
        <taxon>metagenomes</taxon>
        <taxon>ecological metagenomes</taxon>
    </lineage>
</organism>
<comment type="function">
    <text evidence="1">Catalyzes the condensation of (S)-aspartate-beta-semialdehyde [(S)-ASA] and pyruvate to 4-hydroxy-tetrahydrodipicolinate (HTPA).</text>
</comment>
<gene>
    <name evidence="11" type="ORF">LCGC14_2912990</name>
</gene>
<dbReference type="PANTHER" id="PTHR12128:SF66">
    <property type="entry name" value="4-HYDROXY-2-OXOGLUTARATE ALDOLASE, MITOCHONDRIAL"/>
    <property type="match status" value="1"/>
</dbReference>
<accession>A0A0F8YCV6</accession>
<dbReference type="InterPro" id="IPR002220">
    <property type="entry name" value="DapA-like"/>
</dbReference>
<evidence type="ECO:0000256" key="4">
    <source>
        <dbReference type="ARBA" id="ARBA00022490"/>
    </source>
</evidence>
<dbReference type="InterPro" id="IPR005263">
    <property type="entry name" value="DapA"/>
</dbReference>
<keyword evidence="8" id="KW-0456">Lyase</keyword>
<dbReference type="EMBL" id="LAZR01057692">
    <property type="protein sequence ID" value="KKK71530.1"/>
    <property type="molecule type" value="Genomic_DNA"/>
</dbReference>
<comment type="catalytic activity">
    <reaction evidence="10">
        <text>L-aspartate 4-semialdehyde + pyruvate = (2S,4S)-4-hydroxy-2,3,4,5-tetrahydrodipicolinate + H2O + H(+)</text>
        <dbReference type="Rhea" id="RHEA:34171"/>
        <dbReference type="ChEBI" id="CHEBI:15361"/>
        <dbReference type="ChEBI" id="CHEBI:15377"/>
        <dbReference type="ChEBI" id="CHEBI:15378"/>
        <dbReference type="ChEBI" id="CHEBI:67139"/>
        <dbReference type="ChEBI" id="CHEBI:537519"/>
        <dbReference type="EC" id="4.3.3.7"/>
    </reaction>
</comment>
<dbReference type="HAMAP" id="MF_00418">
    <property type="entry name" value="DapA"/>
    <property type="match status" value="1"/>
</dbReference>
<evidence type="ECO:0000256" key="1">
    <source>
        <dbReference type="ARBA" id="ARBA00003294"/>
    </source>
</evidence>
<dbReference type="Pfam" id="PF00701">
    <property type="entry name" value="DHDPS"/>
    <property type="match status" value="1"/>
</dbReference>
<dbReference type="UniPathway" id="UPA00034">
    <property type="reaction ID" value="UER00017"/>
</dbReference>
<dbReference type="InterPro" id="IPR020624">
    <property type="entry name" value="Schiff_base-form_aldolases_CS"/>
</dbReference>
<dbReference type="NCBIfam" id="TIGR00674">
    <property type="entry name" value="dapA"/>
    <property type="match status" value="1"/>
</dbReference>
<keyword evidence="5" id="KW-0028">Amino-acid biosynthesis</keyword>
<keyword evidence="6" id="KW-0220">Diaminopimelate biosynthesis</keyword>
<evidence type="ECO:0000256" key="3">
    <source>
        <dbReference type="ARBA" id="ARBA00012086"/>
    </source>
</evidence>
<dbReference type="PRINTS" id="PR00146">
    <property type="entry name" value="DHPICSNTHASE"/>
</dbReference>
<evidence type="ECO:0000256" key="5">
    <source>
        <dbReference type="ARBA" id="ARBA00022605"/>
    </source>
</evidence>
<dbReference type="GO" id="GO:0019877">
    <property type="term" value="P:diaminopimelate biosynthetic process"/>
    <property type="evidence" value="ECO:0007669"/>
    <property type="project" value="UniProtKB-KW"/>
</dbReference>
<protein>
    <recommendedName>
        <fullName evidence="3">4-hydroxy-tetrahydrodipicolinate synthase</fullName>
        <ecNumber evidence="3">4.3.3.7</ecNumber>
    </recommendedName>
</protein>
<dbReference type="GO" id="GO:0005829">
    <property type="term" value="C:cytosol"/>
    <property type="evidence" value="ECO:0007669"/>
    <property type="project" value="TreeGrafter"/>
</dbReference>
<dbReference type="CDD" id="cd00950">
    <property type="entry name" value="DHDPS"/>
    <property type="match status" value="1"/>
</dbReference>
<keyword evidence="4" id="KW-0963">Cytoplasm</keyword>
<sequence length="291" mass="31236">MFEGSMIPIITPFKDGKVDDKALSDLIEWHIAEGSHAIVPCGTTGESATLSFEEHSRVVKLTVDVVNKRVPVMAGTGANSTSEAIHLTIEAKEAGADGSLLVAPYYNKPTQEGLYQHYKAIADAAKGFPLVLYNVPGRTAVDINPATVARLAELDSIVGIKEATGSMKQVSEVIRLCGDNIAVYSGDDFVTYSIYALGGKGSISVTANVMPSRSAAMWEAWKAGDVDKARSIHYELDPLNAAMFIETNPIPVKTSLALMGKVKEEFRLPLCTMAEANRSKLKKVLGDYGLV</sequence>
<name>A0A0F8YCV6_9ZZZZ</name>
<dbReference type="SMART" id="SM01130">
    <property type="entry name" value="DHDPS"/>
    <property type="match status" value="1"/>
</dbReference>
<dbReference type="SUPFAM" id="SSF51569">
    <property type="entry name" value="Aldolase"/>
    <property type="match status" value="1"/>
</dbReference>
<dbReference type="InterPro" id="IPR013785">
    <property type="entry name" value="Aldolase_TIM"/>
</dbReference>
<dbReference type="PROSITE" id="PS00666">
    <property type="entry name" value="DHDPS_2"/>
    <property type="match status" value="1"/>
</dbReference>
<dbReference type="GO" id="GO:0009089">
    <property type="term" value="P:lysine biosynthetic process via diaminopimelate"/>
    <property type="evidence" value="ECO:0007669"/>
    <property type="project" value="UniProtKB-UniPathway"/>
</dbReference>
<evidence type="ECO:0000313" key="11">
    <source>
        <dbReference type="EMBL" id="KKK71530.1"/>
    </source>
</evidence>
<reference evidence="11" key="1">
    <citation type="journal article" date="2015" name="Nature">
        <title>Complex archaea that bridge the gap between prokaryotes and eukaryotes.</title>
        <authorList>
            <person name="Spang A."/>
            <person name="Saw J.H."/>
            <person name="Jorgensen S.L."/>
            <person name="Zaremba-Niedzwiedzka K."/>
            <person name="Martijn J."/>
            <person name="Lind A.E."/>
            <person name="van Eijk R."/>
            <person name="Schleper C."/>
            <person name="Guy L."/>
            <person name="Ettema T.J."/>
        </authorList>
    </citation>
    <scope>NUCLEOTIDE SEQUENCE</scope>
</reference>
<dbReference type="EC" id="4.3.3.7" evidence="3"/>
<evidence type="ECO:0000256" key="6">
    <source>
        <dbReference type="ARBA" id="ARBA00022915"/>
    </source>
</evidence>
<evidence type="ECO:0000256" key="10">
    <source>
        <dbReference type="ARBA" id="ARBA00047836"/>
    </source>
</evidence>
<dbReference type="PANTHER" id="PTHR12128">
    <property type="entry name" value="DIHYDRODIPICOLINATE SYNTHASE"/>
    <property type="match status" value="1"/>
</dbReference>
<comment type="pathway">
    <text evidence="2">Amino-acid biosynthesis; L-lysine biosynthesis via DAP pathway; (S)-tetrahydrodipicolinate from L-aspartate: step 3/4.</text>
</comment>
<dbReference type="Gene3D" id="3.20.20.70">
    <property type="entry name" value="Aldolase class I"/>
    <property type="match status" value="1"/>
</dbReference>
<dbReference type="PIRSF" id="PIRSF001365">
    <property type="entry name" value="DHDPS"/>
    <property type="match status" value="1"/>
</dbReference>
<dbReference type="InterPro" id="IPR020625">
    <property type="entry name" value="Schiff_base-form_aldolases_AS"/>
</dbReference>
<dbReference type="AlphaFoldDB" id="A0A0F8YCV6"/>
<proteinExistence type="inferred from homology"/>
<dbReference type="GO" id="GO:0008840">
    <property type="term" value="F:4-hydroxy-tetrahydrodipicolinate synthase activity"/>
    <property type="evidence" value="ECO:0007669"/>
    <property type="project" value="UniProtKB-EC"/>
</dbReference>